<feature type="chain" id="PRO_5020457734" description="Lipoprotein" evidence="1">
    <location>
        <begin position="25"/>
        <end position="238"/>
    </location>
</feature>
<dbReference type="RefSeq" id="WP_133671109.1">
    <property type="nucleotide sequence ID" value="NZ_SNZW01000001.1"/>
</dbReference>
<evidence type="ECO:0008006" key="4">
    <source>
        <dbReference type="Google" id="ProtNLM"/>
    </source>
</evidence>
<dbReference type="AlphaFoldDB" id="A0A4R7DL15"/>
<protein>
    <recommendedName>
        <fullName evidence="4">Lipoprotein</fullName>
    </recommendedName>
</protein>
<dbReference type="EMBL" id="SNZW01000001">
    <property type="protein sequence ID" value="TDS20874.1"/>
    <property type="molecule type" value="Genomic_DNA"/>
</dbReference>
<proteinExistence type="predicted"/>
<organism evidence="2 3">
    <name type="scientific">Maribacter caenipelagi</name>
    <dbReference type="NCBI Taxonomy" id="1447781"/>
    <lineage>
        <taxon>Bacteria</taxon>
        <taxon>Pseudomonadati</taxon>
        <taxon>Bacteroidota</taxon>
        <taxon>Flavobacteriia</taxon>
        <taxon>Flavobacteriales</taxon>
        <taxon>Flavobacteriaceae</taxon>
        <taxon>Maribacter</taxon>
    </lineage>
</organism>
<keyword evidence="1" id="KW-0732">Signal</keyword>
<comment type="caution">
    <text evidence="2">The sequence shown here is derived from an EMBL/GenBank/DDBJ whole genome shotgun (WGS) entry which is preliminary data.</text>
</comment>
<dbReference type="PROSITE" id="PS51257">
    <property type="entry name" value="PROKAR_LIPOPROTEIN"/>
    <property type="match status" value="1"/>
</dbReference>
<dbReference type="OrthoDB" id="1186960at2"/>
<feature type="signal peptide" evidence="1">
    <location>
        <begin position="1"/>
        <end position="24"/>
    </location>
</feature>
<dbReference type="Proteomes" id="UP000295274">
    <property type="component" value="Unassembled WGS sequence"/>
</dbReference>
<evidence type="ECO:0000313" key="2">
    <source>
        <dbReference type="EMBL" id="TDS20874.1"/>
    </source>
</evidence>
<evidence type="ECO:0000256" key="1">
    <source>
        <dbReference type="SAM" id="SignalP"/>
    </source>
</evidence>
<reference evidence="2 3" key="1">
    <citation type="submission" date="2019-03" db="EMBL/GenBank/DDBJ databases">
        <title>Genomic Encyclopedia of Type Strains, Phase III (KMG-III): the genomes of soil and plant-associated and newly described type strains.</title>
        <authorList>
            <person name="Whitman W."/>
        </authorList>
    </citation>
    <scope>NUCLEOTIDE SEQUENCE [LARGE SCALE GENOMIC DNA]</scope>
    <source>
        <strain evidence="2 3">CECT 8455</strain>
    </source>
</reference>
<gene>
    <name evidence="2" type="ORF">DFQ03_0130</name>
</gene>
<sequence>MKQTIVFICILFILSSCSSIKSIAVNDGALPFLGTVGKQETNLLKSKFVPVGSPTIIEPIQVMAQTIPFDKSSFKAYETTKELTGSKSTVTYIDSLPNKPKYTVFSLHNKVGLKEVINQEQNQELKNYLVADSDYKIVSTISVLLTSDLAAEISSADGLFLSTDSNGLLQLEILNDNQKRKITITQDELFDYTVMGVCWSANKYGKPMIETFLEDGKCPKGTEKNASRLNELQSSLKL</sequence>
<accession>A0A4R7DL15</accession>
<keyword evidence="3" id="KW-1185">Reference proteome</keyword>
<name>A0A4R7DL15_9FLAO</name>
<evidence type="ECO:0000313" key="3">
    <source>
        <dbReference type="Proteomes" id="UP000295274"/>
    </source>
</evidence>